<dbReference type="OrthoDB" id="5476461at2"/>
<gene>
    <name evidence="1" type="ORF">FNH09_19565</name>
</gene>
<keyword evidence="2" id="KW-1185">Reference proteome</keyword>
<evidence type="ECO:0000313" key="1">
    <source>
        <dbReference type="EMBL" id="MPY33381.1"/>
    </source>
</evidence>
<dbReference type="EMBL" id="VJZD01000073">
    <property type="protein sequence ID" value="MPY33381.1"/>
    <property type="molecule type" value="Genomic_DNA"/>
</dbReference>
<evidence type="ECO:0000313" key="2">
    <source>
        <dbReference type="Proteomes" id="UP000325849"/>
    </source>
</evidence>
<reference evidence="1 2" key="1">
    <citation type="submission" date="2019-07" db="EMBL/GenBank/DDBJ databases">
        <title>New species of Amycolatopsis and Streptomyces.</title>
        <authorList>
            <person name="Duangmal K."/>
            <person name="Teo W.F.A."/>
            <person name="Lipun K."/>
        </authorList>
    </citation>
    <scope>NUCLEOTIDE SEQUENCE [LARGE SCALE GENOMIC DNA]</scope>
    <source>
        <strain evidence="1 2">NBRC 109810</strain>
    </source>
</reference>
<name>A0A5N8VDT0_9ACTN</name>
<protein>
    <submittedName>
        <fullName evidence="1">Uncharacterized protein</fullName>
    </submittedName>
</protein>
<dbReference type="RefSeq" id="WP_152889731.1">
    <property type="nucleotide sequence ID" value="NZ_VJZD01000073.1"/>
</dbReference>
<proteinExistence type="predicted"/>
<accession>A0A5N8VDT0</accession>
<sequence>MGGRAAPTPEPLAYAGATRHRLLTHELLSLQMNRMTALLELGEESGRALVLELGGDASEPRLAADPGQALALTKDCMRLITARETWIWATRIASARVAVPTAVGPRTRAERVVKAFARGLGGLDAAVARAAPEECQAIRAEARDDTESATPA</sequence>
<comment type="caution">
    <text evidence="1">The sequence shown here is derived from an EMBL/GenBank/DDBJ whole genome shotgun (WGS) entry which is preliminary data.</text>
</comment>
<dbReference type="AlphaFoldDB" id="A0A5N8VDT0"/>
<organism evidence="1 2">
    <name type="scientific">Streptomyces adustus</name>
    <dbReference type="NCBI Taxonomy" id="1609272"/>
    <lineage>
        <taxon>Bacteria</taxon>
        <taxon>Bacillati</taxon>
        <taxon>Actinomycetota</taxon>
        <taxon>Actinomycetes</taxon>
        <taxon>Kitasatosporales</taxon>
        <taxon>Streptomycetaceae</taxon>
        <taxon>Streptomyces</taxon>
    </lineage>
</organism>
<dbReference type="Proteomes" id="UP000325849">
    <property type="component" value="Unassembled WGS sequence"/>
</dbReference>